<dbReference type="RefSeq" id="WP_109743708.1">
    <property type="nucleotide sequence ID" value="NZ_QGGO01000015.1"/>
</dbReference>
<dbReference type="InterPro" id="IPR014922">
    <property type="entry name" value="YdhG-like"/>
</dbReference>
<proteinExistence type="predicted"/>
<dbReference type="Pfam" id="PF08818">
    <property type="entry name" value="DUF1801"/>
    <property type="match status" value="1"/>
</dbReference>
<name>A0A316E4K5_9BACT</name>
<gene>
    <name evidence="2" type="ORF">LV89_02995</name>
</gene>
<reference evidence="2 3" key="1">
    <citation type="submission" date="2018-05" db="EMBL/GenBank/DDBJ databases">
        <title>Genomic Encyclopedia of Archaeal and Bacterial Type Strains, Phase II (KMG-II): from individual species to whole genera.</title>
        <authorList>
            <person name="Goeker M."/>
        </authorList>
    </citation>
    <scope>NUCLEOTIDE SEQUENCE [LARGE SCALE GENOMIC DNA]</scope>
    <source>
        <strain evidence="2 3">DSM 22214</strain>
    </source>
</reference>
<dbReference type="Proteomes" id="UP000245489">
    <property type="component" value="Unassembled WGS sequence"/>
</dbReference>
<dbReference type="AlphaFoldDB" id="A0A316E4K5"/>
<evidence type="ECO:0000313" key="3">
    <source>
        <dbReference type="Proteomes" id="UP000245489"/>
    </source>
</evidence>
<keyword evidence="3" id="KW-1185">Reference proteome</keyword>
<dbReference type="EMBL" id="QGGO01000015">
    <property type="protein sequence ID" value="PWK24482.1"/>
    <property type="molecule type" value="Genomic_DNA"/>
</dbReference>
<accession>A0A316E4K5</accession>
<protein>
    <recommendedName>
        <fullName evidence="1">YdhG-like domain-containing protein</fullName>
    </recommendedName>
</protein>
<organism evidence="2 3">
    <name type="scientific">Arcicella aurantiaca</name>
    <dbReference type="NCBI Taxonomy" id="591202"/>
    <lineage>
        <taxon>Bacteria</taxon>
        <taxon>Pseudomonadati</taxon>
        <taxon>Bacteroidota</taxon>
        <taxon>Cytophagia</taxon>
        <taxon>Cytophagales</taxon>
        <taxon>Flectobacillaceae</taxon>
        <taxon>Arcicella</taxon>
    </lineage>
</organism>
<evidence type="ECO:0000313" key="2">
    <source>
        <dbReference type="EMBL" id="PWK24482.1"/>
    </source>
</evidence>
<evidence type="ECO:0000259" key="1">
    <source>
        <dbReference type="Pfam" id="PF08818"/>
    </source>
</evidence>
<dbReference type="OrthoDB" id="960308at2"/>
<dbReference type="SUPFAM" id="SSF159888">
    <property type="entry name" value="YdhG-like"/>
    <property type="match status" value="1"/>
</dbReference>
<feature type="domain" description="YdhG-like" evidence="1">
    <location>
        <begin position="19"/>
        <end position="115"/>
    </location>
</feature>
<comment type="caution">
    <text evidence="2">The sequence shown here is derived from an EMBL/GenBank/DDBJ whole genome shotgun (WGS) entry which is preliminary data.</text>
</comment>
<dbReference type="Gene3D" id="3.90.1150.200">
    <property type="match status" value="1"/>
</dbReference>
<sequence>MAKFLDIDDFIQSKDTSLRPLLLQLRKVIMLAHPTIRERISWSIPFFYCFDHLCYLNVIKKTNVVEVCFAKGFHLSNEAGLLDAKNRKLIKGISFKNLQDYKEKEEGFLETLQEAILFNETNPEIKFYNMVMKKR</sequence>